<dbReference type="PANTHER" id="PTHR22718:SF25">
    <property type="entry name" value="G-PROTEIN COUPLED RECEPTORS FAMILY 1 PROFILE DOMAIN-CONTAINING PROTEIN"/>
    <property type="match status" value="1"/>
</dbReference>
<evidence type="ECO:0000259" key="2">
    <source>
        <dbReference type="Pfam" id="PF10328"/>
    </source>
</evidence>
<evidence type="ECO:0000313" key="3">
    <source>
        <dbReference type="EMBL" id="GMS94025.1"/>
    </source>
</evidence>
<organism evidence="3 4">
    <name type="scientific">Pristionchus entomophagus</name>
    <dbReference type="NCBI Taxonomy" id="358040"/>
    <lineage>
        <taxon>Eukaryota</taxon>
        <taxon>Metazoa</taxon>
        <taxon>Ecdysozoa</taxon>
        <taxon>Nematoda</taxon>
        <taxon>Chromadorea</taxon>
        <taxon>Rhabditida</taxon>
        <taxon>Rhabditina</taxon>
        <taxon>Diplogasteromorpha</taxon>
        <taxon>Diplogasteroidea</taxon>
        <taxon>Neodiplogasteridae</taxon>
        <taxon>Pristionchus</taxon>
    </lineage>
</organism>
<dbReference type="PANTHER" id="PTHR22718">
    <property type="entry name" value="SERPENTINE RECEPTOR, CLASS X"/>
    <property type="match status" value="1"/>
</dbReference>
<dbReference type="Proteomes" id="UP001432027">
    <property type="component" value="Unassembled WGS sequence"/>
</dbReference>
<proteinExistence type="predicted"/>
<dbReference type="Pfam" id="PF10328">
    <property type="entry name" value="7TM_GPCR_Srx"/>
    <property type="match status" value="1"/>
</dbReference>
<dbReference type="AlphaFoldDB" id="A0AAV5TI62"/>
<feature type="transmembrane region" description="Helical" evidence="1">
    <location>
        <begin position="67"/>
        <end position="93"/>
    </location>
</feature>
<dbReference type="SUPFAM" id="SSF81321">
    <property type="entry name" value="Family A G protein-coupled receptor-like"/>
    <property type="match status" value="1"/>
</dbReference>
<evidence type="ECO:0000313" key="4">
    <source>
        <dbReference type="Proteomes" id="UP001432027"/>
    </source>
</evidence>
<accession>A0AAV5TI62</accession>
<feature type="transmembrane region" description="Helical" evidence="1">
    <location>
        <begin position="21"/>
        <end position="47"/>
    </location>
</feature>
<reference evidence="3" key="1">
    <citation type="submission" date="2023-10" db="EMBL/GenBank/DDBJ databases">
        <title>Genome assembly of Pristionchus species.</title>
        <authorList>
            <person name="Yoshida K."/>
            <person name="Sommer R.J."/>
        </authorList>
    </citation>
    <scope>NUCLEOTIDE SEQUENCE</scope>
    <source>
        <strain evidence="3">RS0144</strain>
    </source>
</reference>
<name>A0AAV5TI62_9BILA</name>
<feature type="transmembrane region" description="Helical" evidence="1">
    <location>
        <begin position="126"/>
        <end position="146"/>
    </location>
</feature>
<dbReference type="InterPro" id="IPR019430">
    <property type="entry name" value="7TM_GPCR_serpentine_rcpt_Srx"/>
</dbReference>
<comment type="caution">
    <text evidence="3">The sequence shown here is derived from an EMBL/GenBank/DDBJ whole genome shotgun (WGS) entry which is preliminary data.</text>
</comment>
<keyword evidence="4" id="KW-1185">Reference proteome</keyword>
<dbReference type="EMBL" id="BTSX01000004">
    <property type="protein sequence ID" value="GMS94025.1"/>
    <property type="molecule type" value="Genomic_DNA"/>
</dbReference>
<keyword evidence="1" id="KW-1133">Transmembrane helix</keyword>
<keyword evidence="1" id="KW-0472">Membrane</keyword>
<gene>
    <name evidence="3" type="ORF">PENTCL1PPCAC_16200</name>
</gene>
<evidence type="ECO:0000256" key="1">
    <source>
        <dbReference type="SAM" id="Phobius"/>
    </source>
</evidence>
<dbReference type="Gene3D" id="1.20.1070.10">
    <property type="entry name" value="Rhodopsin 7-helix transmembrane proteins"/>
    <property type="match status" value="1"/>
</dbReference>
<feature type="non-terminal residue" evidence="3">
    <location>
        <position position="152"/>
    </location>
</feature>
<keyword evidence="1" id="KW-0812">Transmembrane</keyword>
<sequence length="152" mass="17474">MTINRMAVFVYPSWRHVFDRFQPGTIIIPILVCWVWILAMCALSVIVTPTQRFNHYTLRFEDDGQPLVEAPILVLILGCIDSAIPFVIALLYVSMYYAIRAKRSTQGNEYHSENRGSEERKMLTQALVIAIFLDLYNIIAIASIIVDHDLWV</sequence>
<feature type="domain" description="7TM GPCR serpentine receptor class x (Srx)" evidence="2">
    <location>
        <begin position="1"/>
        <end position="148"/>
    </location>
</feature>
<protein>
    <recommendedName>
        <fullName evidence="2">7TM GPCR serpentine receptor class x (Srx) domain-containing protein</fullName>
    </recommendedName>
</protein>